<dbReference type="InterPro" id="IPR007404">
    <property type="entry name" value="YdjM-like"/>
</dbReference>
<feature type="transmembrane region" description="Helical" evidence="1">
    <location>
        <begin position="146"/>
        <end position="167"/>
    </location>
</feature>
<name>A0ABD5MAS2_9EURY</name>
<keyword evidence="1" id="KW-1133">Transmembrane helix</keyword>
<keyword evidence="2" id="KW-0378">Hydrolase</keyword>
<comment type="caution">
    <text evidence="2">The sequence shown here is derived from an EMBL/GenBank/DDBJ whole genome shotgun (WGS) entry which is preliminary data.</text>
</comment>
<organism evidence="2 3">
    <name type="scientific">Halobellus rubicundus</name>
    <dbReference type="NCBI Taxonomy" id="2996466"/>
    <lineage>
        <taxon>Archaea</taxon>
        <taxon>Methanobacteriati</taxon>
        <taxon>Methanobacteriota</taxon>
        <taxon>Stenosarchaea group</taxon>
        <taxon>Halobacteria</taxon>
        <taxon>Halobacteriales</taxon>
        <taxon>Haloferacaceae</taxon>
        <taxon>Halobellus</taxon>
    </lineage>
</organism>
<dbReference type="EMBL" id="JBGNYA010000001">
    <property type="protein sequence ID" value="MFA1611010.1"/>
    <property type="molecule type" value="Genomic_DNA"/>
</dbReference>
<dbReference type="RefSeq" id="WP_372388954.1">
    <property type="nucleotide sequence ID" value="NZ_JBGNYA010000001.1"/>
</dbReference>
<dbReference type="GO" id="GO:0016787">
    <property type="term" value="F:hydrolase activity"/>
    <property type="evidence" value="ECO:0007669"/>
    <property type="project" value="UniProtKB-KW"/>
</dbReference>
<accession>A0ABD5MAS2</accession>
<keyword evidence="1" id="KW-0812">Transmembrane</keyword>
<feature type="transmembrane region" description="Helical" evidence="1">
    <location>
        <begin position="90"/>
        <end position="116"/>
    </location>
</feature>
<reference evidence="2 3" key="1">
    <citation type="submission" date="2024-08" db="EMBL/GenBank/DDBJ databases">
        <title>Halobellus sp. MBLA0158 whole genome sequence.</title>
        <authorList>
            <person name="Hwang C.Y."/>
            <person name="Cho E.-S."/>
            <person name="Seo M.-J."/>
        </authorList>
    </citation>
    <scope>NUCLEOTIDE SEQUENCE [LARGE SCALE GENOMIC DNA]</scope>
    <source>
        <strain evidence="2 3">MBLA0158</strain>
    </source>
</reference>
<keyword evidence="3" id="KW-1185">Reference proteome</keyword>
<evidence type="ECO:0000313" key="3">
    <source>
        <dbReference type="Proteomes" id="UP001570511"/>
    </source>
</evidence>
<dbReference type="Pfam" id="PF04307">
    <property type="entry name" value="YdjM"/>
    <property type="match status" value="1"/>
</dbReference>
<feature type="transmembrane region" description="Helical" evidence="1">
    <location>
        <begin position="62"/>
        <end position="83"/>
    </location>
</feature>
<sequence>MYRKGHYGVSLLVFAPVAFVLLAIDRGDLAVVTGGAMLWLAMLPDLDHKIPGISHRGPTHSLAFAALVGAVFAGIGTALSGVASEPLSTAVVAGGLSIAALGFVIGALAVVAHLAADALTPAGVNFLWPLSGRTYSLGLWRADNAVANYGLFAVGVFATAAAAYLGVAV</sequence>
<proteinExistence type="predicted"/>
<evidence type="ECO:0000256" key="1">
    <source>
        <dbReference type="SAM" id="Phobius"/>
    </source>
</evidence>
<evidence type="ECO:0000313" key="2">
    <source>
        <dbReference type="EMBL" id="MFA1611010.1"/>
    </source>
</evidence>
<dbReference type="Proteomes" id="UP001570511">
    <property type="component" value="Unassembled WGS sequence"/>
</dbReference>
<protein>
    <submittedName>
        <fullName evidence="2">Metal-dependent hydrolase</fullName>
    </submittedName>
</protein>
<feature type="transmembrane region" description="Helical" evidence="1">
    <location>
        <begin position="12"/>
        <end position="42"/>
    </location>
</feature>
<gene>
    <name evidence="2" type="ORF">OS889_08340</name>
</gene>
<keyword evidence="1" id="KW-0472">Membrane</keyword>
<dbReference type="AlphaFoldDB" id="A0ABD5MAS2"/>